<feature type="non-terminal residue" evidence="1">
    <location>
        <position position="1"/>
    </location>
</feature>
<gene>
    <name evidence="1" type="ORF">S01H1_24091</name>
</gene>
<dbReference type="PANTHER" id="PTHR18964:SF149">
    <property type="entry name" value="BIFUNCTIONAL UDP-N-ACETYLGLUCOSAMINE 2-EPIMERASE_N-ACETYLMANNOSAMINE KINASE"/>
    <property type="match status" value="1"/>
</dbReference>
<dbReference type="GO" id="GO:0009384">
    <property type="term" value="F:N-acylmannosamine kinase activity"/>
    <property type="evidence" value="ECO:0007669"/>
    <property type="project" value="TreeGrafter"/>
</dbReference>
<dbReference type="AlphaFoldDB" id="X0TU62"/>
<dbReference type="InterPro" id="IPR043129">
    <property type="entry name" value="ATPase_NBD"/>
</dbReference>
<dbReference type="PANTHER" id="PTHR18964">
    <property type="entry name" value="ROK (REPRESSOR, ORF, KINASE) FAMILY"/>
    <property type="match status" value="1"/>
</dbReference>
<dbReference type="InterPro" id="IPR000600">
    <property type="entry name" value="ROK"/>
</dbReference>
<reference evidence="1" key="1">
    <citation type="journal article" date="2014" name="Front. Microbiol.">
        <title>High frequency of phylogenetically diverse reductive dehalogenase-homologous genes in deep subseafloor sedimentary metagenomes.</title>
        <authorList>
            <person name="Kawai M."/>
            <person name="Futagami T."/>
            <person name="Toyoda A."/>
            <person name="Takaki Y."/>
            <person name="Nishi S."/>
            <person name="Hori S."/>
            <person name="Arai W."/>
            <person name="Tsubouchi T."/>
            <person name="Morono Y."/>
            <person name="Uchiyama I."/>
            <person name="Ito T."/>
            <person name="Fujiyama A."/>
            <person name="Inagaki F."/>
            <person name="Takami H."/>
        </authorList>
    </citation>
    <scope>NUCLEOTIDE SEQUENCE</scope>
    <source>
        <strain evidence="1">Expedition CK06-06</strain>
    </source>
</reference>
<dbReference type="GO" id="GO:0008761">
    <property type="term" value="F:UDP-N-acetylglucosamine 2-epimerase activity"/>
    <property type="evidence" value="ECO:0007669"/>
    <property type="project" value="TreeGrafter"/>
</dbReference>
<feature type="non-terminal residue" evidence="1">
    <location>
        <position position="90"/>
    </location>
</feature>
<organism evidence="1">
    <name type="scientific">marine sediment metagenome</name>
    <dbReference type="NCBI Taxonomy" id="412755"/>
    <lineage>
        <taxon>unclassified sequences</taxon>
        <taxon>metagenomes</taxon>
        <taxon>ecological metagenomes</taxon>
    </lineage>
</organism>
<evidence type="ECO:0008006" key="2">
    <source>
        <dbReference type="Google" id="ProtNLM"/>
    </source>
</evidence>
<evidence type="ECO:0000313" key="1">
    <source>
        <dbReference type="EMBL" id="GAF90736.1"/>
    </source>
</evidence>
<proteinExistence type="predicted"/>
<dbReference type="Pfam" id="PF00480">
    <property type="entry name" value="ROK"/>
    <property type="match status" value="1"/>
</dbReference>
<name>X0TU62_9ZZZZ</name>
<sequence length="90" mass="9462">TGSIVNTPNFPFKEIPVLEPLTFEFHVPVRMLNDCAVAVLGEKMYGAGKGLRNLVYVTLSTGLGGGAIVDGHVLIGKDGNAVEVGHLTID</sequence>
<comment type="caution">
    <text evidence="1">The sequence shown here is derived from an EMBL/GenBank/DDBJ whole genome shotgun (WGS) entry which is preliminary data.</text>
</comment>
<dbReference type="EMBL" id="BARS01014171">
    <property type="protein sequence ID" value="GAF90736.1"/>
    <property type="molecule type" value="Genomic_DNA"/>
</dbReference>
<dbReference type="SUPFAM" id="SSF53067">
    <property type="entry name" value="Actin-like ATPase domain"/>
    <property type="match status" value="1"/>
</dbReference>
<accession>X0TU62</accession>
<protein>
    <recommendedName>
        <fullName evidence="2">ROK family protein</fullName>
    </recommendedName>
</protein>
<dbReference type="Gene3D" id="3.30.420.40">
    <property type="match status" value="2"/>
</dbReference>